<dbReference type="Proteomes" id="UP000019140">
    <property type="component" value="Unassembled WGS sequence"/>
</dbReference>
<gene>
    <name evidence="3" type="ORF">ETSY2_45505</name>
</gene>
<dbReference type="PANTHER" id="PTHR43767">
    <property type="entry name" value="LONG-CHAIN-FATTY-ACID--COA LIGASE"/>
    <property type="match status" value="1"/>
</dbReference>
<proteinExistence type="predicted"/>
<protein>
    <recommendedName>
        <fullName evidence="5">ATP-dependent acyl-CoA ligase</fullName>
    </recommendedName>
</protein>
<comment type="caution">
    <text evidence="3">The sequence shown here is derived from an EMBL/GenBank/DDBJ whole genome shotgun (WGS) entry which is preliminary data.</text>
</comment>
<dbReference type="InterPro" id="IPR042099">
    <property type="entry name" value="ANL_N_sf"/>
</dbReference>
<dbReference type="EMBL" id="AZHX01002119">
    <property type="protein sequence ID" value="ETW96932.1"/>
    <property type="molecule type" value="Genomic_DNA"/>
</dbReference>
<evidence type="ECO:0000313" key="3">
    <source>
        <dbReference type="EMBL" id="ETW96932.1"/>
    </source>
</evidence>
<dbReference type="GO" id="GO:0016878">
    <property type="term" value="F:acid-thiol ligase activity"/>
    <property type="evidence" value="ECO:0007669"/>
    <property type="project" value="UniProtKB-ARBA"/>
</dbReference>
<dbReference type="InterPro" id="IPR025110">
    <property type="entry name" value="AMP-bd_C"/>
</dbReference>
<dbReference type="PANTHER" id="PTHR43767:SF1">
    <property type="entry name" value="NONRIBOSOMAL PEPTIDE SYNTHASE PES1 (EUROFUNG)-RELATED"/>
    <property type="match status" value="1"/>
</dbReference>
<dbReference type="InterPro" id="IPR050237">
    <property type="entry name" value="ATP-dep_AMP-bd_enzyme"/>
</dbReference>
<dbReference type="InterPro" id="IPR045851">
    <property type="entry name" value="AMP-bd_C_sf"/>
</dbReference>
<dbReference type="Gene3D" id="3.40.50.12780">
    <property type="entry name" value="N-terminal domain of ligase-like"/>
    <property type="match status" value="1"/>
</dbReference>
<feature type="non-terminal residue" evidence="3">
    <location>
        <position position="1"/>
    </location>
</feature>
<dbReference type="HOGENOM" id="CLU_000022_17_2_7"/>
<evidence type="ECO:0000259" key="1">
    <source>
        <dbReference type="Pfam" id="PF00501"/>
    </source>
</evidence>
<dbReference type="Pfam" id="PF13193">
    <property type="entry name" value="AMP-binding_C"/>
    <property type="match status" value="1"/>
</dbReference>
<reference evidence="3 4" key="1">
    <citation type="journal article" date="2014" name="Nature">
        <title>An environmental bacterial taxon with a large and distinct metabolic repertoire.</title>
        <authorList>
            <person name="Wilson M.C."/>
            <person name="Mori T."/>
            <person name="Ruckert C."/>
            <person name="Uria A.R."/>
            <person name="Helf M.J."/>
            <person name="Takada K."/>
            <person name="Gernert C."/>
            <person name="Steffens U.A."/>
            <person name="Heycke N."/>
            <person name="Schmitt S."/>
            <person name="Rinke C."/>
            <person name="Helfrich E.J."/>
            <person name="Brachmann A.O."/>
            <person name="Gurgui C."/>
            <person name="Wakimoto T."/>
            <person name="Kracht M."/>
            <person name="Crusemann M."/>
            <person name="Hentschel U."/>
            <person name="Abe I."/>
            <person name="Matsunaga S."/>
            <person name="Kalinowski J."/>
            <person name="Takeyama H."/>
            <person name="Piel J."/>
        </authorList>
    </citation>
    <scope>NUCLEOTIDE SEQUENCE [LARGE SCALE GENOMIC DNA]</scope>
    <source>
        <strain evidence="4">TSY2</strain>
    </source>
</reference>
<dbReference type="AlphaFoldDB" id="W4LG11"/>
<feature type="domain" description="AMP-binding enzyme C-terminal" evidence="2">
    <location>
        <begin position="158"/>
        <end position="235"/>
    </location>
</feature>
<dbReference type="InterPro" id="IPR000873">
    <property type="entry name" value="AMP-dep_synth/lig_dom"/>
</dbReference>
<sequence length="262" mass="30345">IIHYQETDRDNNLRLMSALPVTEDTLKQLRERFGIPKFNELFGMTEVNIPVWRPLDAPDEAGCSGKVWDEFFEVIIADPDTDEELPRNSVGEILVRPKEPFCFMQGYNGMPDRTVDTWRNFWFHTGDAGRMDERGFVWYIDRIKDTIRRRGENISSYEVEAVLLEYPGVEEVAAVAVKAEEGGEDEVLAYLVLKPGETPPKPESVLDFCVPRMPYFCVPRYIEFMDEIPKTPTQKIQKNKLRDRGLSDATWDREAAGYKVRR</sequence>
<organism evidence="3 4">
    <name type="scientific">Candidatus Entotheonella gemina</name>
    <dbReference type="NCBI Taxonomy" id="1429439"/>
    <lineage>
        <taxon>Bacteria</taxon>
        <taxon>Pseudomonadati</taxon>
        <taxon>Nitrospinota/Tectimicrobiota group</taxon>
        <taxon>Candidatus Tectimicrobiota</taxon>
        <taxon>Candidatus Entotheonellia</taxon>
        <taxon>Candidatus Entotheonellales</taxon>
        <taxon>Candidatus Entotheonellaceae</taxon>
        <taxon>Candidatus Entotheonella</taxon>
    </lineage>
</organism>
<accession>W4LG11</accession>
<dbReference type="Pfam" id="PF00501">
    <property type="entry name" value="AMP-binding"/>
    <property type="match status" value="1"/>
</dbReference>
<dbReference type="SUPFAM" id="SSF56801">
    <property type="entry name" value="Acetyl-CoA synthetase-like"/>
    <property type="match status" value="1"/>
</dbReference>
<name>W4LG11_9BACT</name>
<dbReference type="PATRIC" id="fig|1429439.4.peg.7581"/>
<evidence type="ECO:0000259" key="2">
    <source>
        <dbReference type="Pfam" id="PF13193"/>
    </source>
</evidence>
<keyword evidence="4" id="KW-1185">Reference proteome</keyword>
<feature type="domain" description="AMP-dependent synthetase/ligase" evidence="1">
    <location>
        <begin position="8"/>
        <end position="107"/>
    </location>
</feature>
<dbReference type="Gene3D" id="3.30.300.30">
    <property type="match status" value="1"/>
</dbReference>
<evidence type="ECO:0000313" key="4">
    <source>
        <dbReference type="Proteomes" id="UP000019140"/>
    </source>
</evidence>
<evidence type="ECO:0008006" key="5">
    <source>
        <dbReference type="Google" id="ProtNLM"/>
    </source>
</evidence>